<dbReference type="STRING" id="2015173.A0A026VVC1"/>
<name>A0A026VVC1_OOCBI</name>
<reference evidence="1 4" key="1">
    <citation type="journal article" date="2014" name="Curr. Biol.">
        <title>The genome of the clonal raider ant Cerapachys biroi.</title>
        <authorList>
            <person name="Oxley P.R."/>
            <person name="Ji L."/>
            <person name="Fetter-Pruneda I."/>
            <person name="McKenzie S.K."/>
            <person name="Li C."/>
            <person name="Hu H."/>
            <person name="Zhang G."/>
            <person name="Kronauer D.J."/>
        </authorList>
    </citation>
    <scope>NUCLEOTIDE SEQUENCE [LARGE SCALE GENOMIC DNA]</scope>
</reference>
<sequence>MRTINKNLRNEIKLKIMNKFGQRISLNKLYETILRQIVYNVKTNLNKTTIYFTKRMKDVKESYTEGLSTFSKLIQEHTQKLSFVTLLIEEESKLQKLKQHVPANKSQLEENYKSDIRKLKKIFENQMQQKYLYQNNMKNLTLKIKS</sequence>
<evidence type="ECO:0000313" key="4">
    <source>
        <dbReference type="Proteomes" id="UP000053097"/>
    </source>
</evidence>
<dbReference type="EMBL" id="QOIP01000008">
    <property type="protein sequence ID" value="RLU19450.1"/>
    <property type="molecule type" value="Genomic_DNA"/>
</dbReference>
<dbReference type="EMBL" id="QOIP01000008">
    <property type="protein sequence ID" value="RLU19451.1"/>
    <property type="molecule type" value="Genomic_DNA"/>
</dbReference>
<dbReference type="OrthoDB" id="7588631at2759"/>
<reference evidence="2" key="3">
    <citation type="submission" date="2018-07" db="EMBL/GenBank/DDBJ databases">
        <authorList>
            <person name="Mckenzie S.K."/>
            <person name="Kronauer D.J.C."/>
        </authorList>
    </citation>
    <scope>NUCLEOTIDE SEQUENCE</scope>
    <source>
        <strain evidence="2">Clonal line C1</strain>
    </source>
</reference>
<gene>
    <name evidence="2" type="ORF">DMN91_008007</name>
    <name evidence="3" type="ORF">DMN91_008008</name>
    <name evidence="1" type="ORF">X777_15646</name>
</gene>
<evidence type="ECO:0000313" key="5">
    <source>
        <dbReference type="Proteomes" id="UP000279307"/>
    </source>
</evidence>
<protein>
    <submittedName>
        <fullName evidence="1">Uncharacterized protein</fullName>
    </submittedName>
</protein>
<reference evidence="2 5" key="2">
    <citation type="journal article" date="2018" name="Genome Res.">
        <title>The genomic architecture and molecular evolution of ant odorant receptors.</title>
        <authorList>
            <person name="McKenzie S.K."/>
            <person name="Kronauer D.J.C."/>
        </authorList>
    </citation>
    <scope>NUCLEOTIDE SEQUENCE [LARGE SCALE GENOMIC DNA]</scope>
    <source>
        <strain evidence="2">Clonal line C1</strain>
    </source>
</reference>
<dbReference type="Proteomes" id="UP000279307">
    <property type="component" value="Chromosome 8"/>
</dbReference>
<evidence type="ECO:0000313" key="1">
    <source>
        <dbReference type="EMBL" id="EZA47595.1"/>
    </source>
</evidence>
<keyword evidence="4" id="KW-1185">Reference proteome</keyword>
<dbReference type="Proteomes" id="UP000053097">
    <property type="component" value="Unassembled WGS sequence"/>
</dbReference>
<evidence type="ECO:0000313" key="3">
    <source>
        <dbReference type="EMBL" id="RLU19451.1"/>
    </source>
</evidence>
<proteinExistence type="predicted"/>
<organism evidence="1 4">
    <name type="scientific">Ooceraea biroi</name>
    <name type="common">Clonal raider ant</name>
    <name type="synonym">Cerapachys biroi</name>
    <dbReference type="NCBI Taxonomy" id="2015173"/>
    <lineage>
        <taxon>Eukaryota</taxon>
        <taxon>Metazoa</taxon>
        <taxon>Ecdysozoa</taxon>
        <taxon>Arthropoda</taxon>
        <taxon>Hexapoda</taxon>
        <taxon>Insecta</taxon>
        <taxon>Pterygota</taxon>
        <taxon>Neoptera</taxon>
        <taxon>Endopterygota</taxon>
        <taxon>Hymenoptera</taxon>
        <taxon>Apocrita</taxon>
        <taxon>Aculeata</taxon>
        <taxon>Formicoidea</taxon>
        <taxon>Formicidae</taxon>
        <taxon>Dorylinae</taxon>
        <taxon>Ooceraea</taxon>
    </lineage>
</organism>
<dbReference type="EMBL" id="KK107798">
    <property type="protein sequence ID" value="EZA47595.1"/>
    <property type="molecule type" value="Genomic_DNA"/>
</dbReference>
<accession>A0A026VVC1</accession>
<dbReference type="AlphaFoldDB" id="A0A026VVC1"/>
<evidence type="ECO:0000313" key="2">
    <source>
        <dbReference type="EMBL" id="RLU19450.1"/>
    </source>
</evidence>